<organism evidence="3">
    <name type="scientific">mine drainage metagenome</name>
    <dbReference type="NCBI Taxonomy" id="410659"/>
    <lineage>
        <taxon>unclassified sequences</taxon>
        <taxon>metagenomes</taxon>
        <taxon>ecological metagenomes</taxon>
    </lineage>
</organism>
<dbReference type="GO" id="GO:0015562">
    <property type="term" value="F:efflux transmembrane transporter activity"/>
    <property type="evidence" value="ECO:0007669"/>
    <property type="project" value="TreeGrafter"/>
</dbReference>
<proteinExistence type="predicted"/>
<dbReference type="Pfam" id="PF25967">
    <property type="entry name" value="RND-MFP_C"/>
    <property type="match status" value="1"/>
</dbReference>
<dbReference type="SUPFAM" id="SSF111369">
    <property type="entry name" value="HlyD-like secretion proteins"/>
    <property type="match status" value="1"/>
</dbReference>
<protein>
    <submittedName>
        <fullName evidence="3">Efflux transporter, RND family, MFP subunit, AcrA/E family</fullName>
    </submittedName>
</protein>
<dbReference type="InterPro" id="IPR058627">
    <property type="entry name" value="MdtA-like_C"/>
</dbReference>
<dbReference type="InterPro" id="IPR058792">
    <property type="entry name" value="Beta-barrel_RND_2"/>
</dbReference>
<dbReference type="Gene3D" id="2.40.50.100">
    <property type="match status" value="1"/>
</dbReference>
<evidence type="ECO:0000259" key="2">
    <source>
        <dbReference type="Pfam" id="PF25967"/>
    </source>
</evidence>
<dbReference type="Gene3D" id="1.10.287.470">
    <property type="entry name" value="Helix hairpin bin"/>
    <property type="match status" value="1"/>
</dbReference>
<dbReference type="Pfam" id="PF25954">
    <property type="entry name" value="Beta-barrel_RND_2"/>
    <property type="match status" value="1"/>
</dbReference>
<dbReference type="Gene3D" id="2.40.30.170">
    <property type="match status" value="1"/>
</dbReference>
<dbReference type="Gene3D" id="2.40.420.20">
    <property type="match status" value="1"/>
</dbReference>
<accession>T0YZP3</accession>
<dbReference type="GO" id="GO:1990281">
    <property type="term" value="C:efflux pump complex"/>
    <property type="evidence" value="ECO:0007669"/>
    <property type="project" value="TreeGrafter"/>
</dbReference>
<dbReference type="PANTHER" id="PTHR30469:SF15">
    <property type="entry name" value="HLYD FAMILY OF SECRETION PROTEINS"/>
    <property type="match status" value="1"/>
</dbReference>
<dbReference type="NCBIfam" id="TIGR01730">
    <property type="entry name" value="RND_mfp"/>
    <property type="match status" value="1"/>
</dbReference>
<reference evidence="3" key="1">
    <citation type="submission" date="2013-08" db="EMBL/GenBank/DDBJ databases">
        <authorList>
            <person name="Mendez C."/>
            <person name="Richter M."/>
            <person name="Ferrer M."/>
            <person name="Sanchez J."/>
        </authorList>
    </citation>
    <scope>NUCLEOTIDE SEQUENCE</scope>
</reference>
<gene>
    <name evidence="3" type="ORF">B1A_17569</name>
</gene>
<evidence type="ECO:0000259" key="1">
    <source>
        <dbReference type="Pfam" id="PF25954"/>
    </source>
</evidence>
<sequence length="223" mass="23814">VANTAVASVRANLARALAERQAAQAVLGYTTIRSTINGIVMQKYVNVGDTVMPGQMLAKLYDPQTLQLDAVVRESLASAPHLGQKMSVQLEGLHAIVQARIRQIVPRVNAQSRSFIVKAAATFPAGVWPGMYGNLIIPTGSHKVLVIPEAAIEHIGQLDLVTVVRHGRLRRYTVQLGRHIGPMREILSGLTAGQRVVVPSAGSQISNLKSQINNPAAAGEIGK</sequence>
<comment type="caution">
    <text evidence="3">The sequence shown here is derived from an EMBL/GenBank/DDBJ whole genome shotgun (WGS) entry which is preliminary data.</text>
</comment>
<dbReference type="InterPro" id="IPR006143">
    <property type="entry name" value="RND_pump_MFP"/>
</dbReference>
<dbReference type="AlphaFoldDB" id="T0YZP3"/>
<evidence type="ECO:0000313" key="3">
    <source>
        <dbReference type="EMBL" id="EQD37422.1"/>
    </source>
</evidence>
<feature type="domain" description="CusB-like beta-barrel" evidence="1">
    <location>
        <begin position="68"/>
        <end position="135"/>
    </location>
</feature>
<dbReference type="PANTHER" id="PTHR30469">
    <property type="entry name" value="MULTIDRUG RESISTANCE PROTEIN MDTA"/>
    <property type="match status" value="1"/>
</dbReference>
<reference evidence="3" key="2">
    <citation type="journal article" date="2014" name="ISME J.">
        <title>Microbial stratification in low pH oxic and suboxic macroscopic growths along an acid mine drainage.</title>
        <authorList>
            <person name="Mendez-Garcia C."/>
            <person name="Mesa V."/>
            <person name="Sprenger R.R."/>
            <person name="Richter M."/>
            <person name="Diez M.S."/>
            <person name="Solano J."/>
            <person name="Bargiela R."/>
            <person name="Golyshina O.V."/>
            <person name="Manteca A."/>
            <person name="Ramos J.L."/>
            <person name="Gallego J.R."/>
            <person name="Llorente I."/>
            <person name="Martins Dos Santos V.A."/>
            <person name="Jensen O.N."/>
            <person name="Pelaez A.I."/>
            <person name="Sanchez J."/>
            <person name="Ferrer M."/>
        </authorList>
    </citation>
    <scope>NUCLEOTIDE SEQUENCE</scope>
</reference>
<name>T0YZP3_9ZZZZ</name>
<dbReference type="EMBL" id="AUZX01012927">
    <property type="protein sequence ID" value="EQD37422.1"/>
    <property type="molecule type" value="Genomic_DNA"/>
</dbReference>
<feature type="non-terminal residue" evidence="3">
    <location>
        <position position="1"/>
    </location>
</feature>
<feature type="domain" description="Multidrug resistance protein MdtA-like C-terminal permuted SH3" evidence="2">
    <location>
        <begin position="144"/>
        <end position="198"/>
    </location>
</feature>